<proteinExistence type="predicted"/>
<dbReference type="OrthoDB" id="5599874at2759"/>
<feature type="region of interest" description="Disordered" evidence="1">
    <location>
        <begin position="308"/>
        <end position="349"/>
    </location>
</feature>
<accession>A0A9P7GQ42</accession>
<evidence type="ECO:0000313" key="2">
    <source>
        <dbReference type="EMBL" id="KAG5650952.1"/>
    </source>
</evidence>
<reference evidence="2" key="1">
    <citation type="submission" date="2021-02" db="EMBL/GenBank/DDBJ databases">
        <authorList>
            <person name="Nieuwenhuis M."/>
            <person name="Van De Peppel L.J.J."/>
        </authorList>
    </citation>
    <scope>NUCLEOTIDE SEQUENCE</scope>
    <source>
        <strain evidence="2">D49</strain>
    </source>
</reference>
<feature type="non-terminal residue" evidence="2">
    <location>
        <position position="404"/>
    </location>
</feature>
<evidence type="ECO:0000256" key="1">
    <source>
        <dbReference type="SAM" id="MobiDB-lite"/>
    </source>
</evidence>
<feature type="region of interest" description="Disordered" evidence="1">
    <location>
        <begin position="200"/>
        <end position="233"/>
    </location>
</feature>
<reference evidence="2" key="2">
    <citation type="submission" date="2021-10" db="EMBL/GenBank/DDBJ databases">
        <title>Phylogenomics reveals ancestral predisposition of the termite-cultivated fungus Termitomyces towards a domesticated lifestyle.</title>
        <authorList>
            <person name="Auxier B."/>
            <person name="Grum-Grzhimaylo A."/>
            <person name="Cardenas M.E."/>
            <person name="Lodge J.D."/>
            <person name="Laessoe T."/>
            <person name="Pedersen O."/>
            <person name="Smith M.E."/>
            <person name="Kuyper T.W."/>
            <person name="Franco-Molano E.A."/>
            <person name="Baroni T.J."/>
            <person name="Aanen D.K."/>
        </authorList>
    </citation>
    <scope>NUCLEOTIDE SEQUENCE</scope>
    <source>
        <strain evidence="2">D49</strain>
    </source>
</reference>
<keyword evidence="3" id="KW-1185">Reference proteome</keyword>
<name>A0A9P7GQ42_9AGAR</name>
<organism evidence="2 3">
    <name type="scientific">Sphagnurus paluster</name>
    <dbReference type="NCBI Taxonomy" id="117069"/>
    <lineage>
        <taxon>Eukaryota</taxon>
        <taxon>Fungi</taxon>
        <taxon>Dikarya</taxon>
        <taxon>Basidiomycota</taxon>
        <taxon>Agaricomycotina</taxon>
        <taxon>Agaricomycetes</taxon>
        <taxon>Agaricomycetidae</taxon>
        <taxon>Agaricales</taxon>
        <taxon>Tricholomatineae</taxon>
        <taxon>Lyophyllaceae</taxon>
        <taxon>Sphagnurus</taxon>
    </lineage>
</organism>
<dbReference type="EMBL" id="JABCKI010000328">
    <property type="protein sequence ID" value="KAG5650952.1"/>
    <property type="molecule type" value="Genomic_DNA"/>
</dbReference>
<evidence type="ECO:0000313" key="3">
    <source>
        <dbReference type="Proteomes" id="UP000717328"/>
    </source>
</evidence>
<dbReference type="Proteomes" id="UP000717328">
    <property type="component" value="Unassembled WGS sequence"/>
</dbReference>
<sequence>MASPFPTTCLQNSTPSKNLEALPNAYRLLYRGALSLPDSHILLDGLTFTARRDSPTKNNQLLDNPLALALETMRGRPSLRFMGVVKLHDGNLWWDESGGIEMDIHPRATLTRIYFENIFCLTPYASTSTSAASGISEVGVKIALGDSGVLFPNLIASYDRWLTPLDNADGPETTQVIVFARPLEHDGGKTLTLVVARLTARPPPPQAPKLRLPRPDDPTPRKPPVFYNGDIGTKRDLKRTGSVGLFPGARELKRTGSISTIPLKKKKLSNGTAMASGVADLGSSVRLGEITKGKDAVLFKVPDVPLSGKSIKGKGKEKESQVEPDVFGSDAATRPPGSKGKRKKDISTDGEVVEMERANKDAIKRCTLDHLYKAKDPTARTVDKSHPEFKDIFGWISRGVGYAL</sequence>
<protein>
    <submittedName>
        <fullName evidence="2">Uncharacterized protein</fullName>
    </submittedName>
</protein>
<gene>
    <name evidence="2" type="ORF">H0H81_010430</name>
</gene>
<dbReference type="AlphaFoldDB" id="A0A9P7GQ42"/>
<comment type="caution">
    <text evidence="2">The sequence shown here is derived from an EMBL/GenBank/DDBJ whole genome shotgun (WGS) entry which is preliminary data.</text>
</comment>